<feature type="compositionally biased region" description="Pro residues" evidence="1">
    <location>
        <begin position="1150"/>
        <end position="1229"/>
    </location>
</feature>
<dbReference type="PANTHER" id="PTHR24216">
    <property type="entry name" value="PAXILLIN-RELATED"/>
    <property type="match status" value="1"/>
</dbReference>
<keyword evidence="4" id="KW-1185">Reference proteome</keyword>
<comment type="caution">
    <text evidence="3">The sequence shown here is derived from an EMBL/GenBank/DDBJ whole genome shotgun (WGS) entry which is preliminary data.</text>
</comment>
<feature type="domain" description="Pherophorin" evidence="2">
    <location>
        <begin position="1748"/>
        <end position="1901"/>
    </location>
</feature>
<feature type="region of interest" description="Disordered" evidence="1">
    <location>
        <begin position="1692"/>
        <end position="1742"/>
    </location>
</feature>
<feature type="compositionally biased region" description="Polar residues" evidence="1">
    <location>
        <begin position="1908"/>
        <end position="1917"/>
    </location>
</feature>
<name>A0A836B7J0_9CHLO</name>
<dbReference type="PANTHER" id="PTHR24216:SF65">
    <property type="entry name" value="PAXILLIN-LIKE PROTEIN 1"/>
    <property type="match status" value="1"/>
</dbReference>
<sequence length="1931" mass="203015">MDKSSCASVAEDGQDVLFCKVCLSWHEDSDQGSGLACREAYETVRHVCAADRLTRWYSGPGQPAAAGSTGLRASWSEGAFCQWARWASGDEEAQVVFAVRGDALSCGGDAVPVNVDGAVTGSCSHSRSGCARSGPVEGECAWTLHSRSCNRPNGMGSYYNNLTIAANTMSFSITIPFTDMGVTTSVCSPKRFFIIVHTGIGVVSSISGPIYGGNSGNLAGTATLTPGAGFITITMTRDPSTYNGAAWSRSDALWLLYTNYTYFKEDIGSRSCNRPNGMGSYYNNLTIAANTMSFSITIPFTDMGVTTSVCSPKRFFIIVHTGIGVVSSISGPIYGGNSGNLAGTATLTPGAGFITITMTRDPSTYNGAAWSRSDALWLLYTNYTYFKEDIGSRSCNRPNGMGSYYNNLTIAANTMSFSITIPFTDMGVTTSVCSPKRFFIIVHTGIGRDTAFLSWRYMAKDTNNFPEACDSVDNVGGAWFGFGDFYLTSDALWLLYTNYTYFKEDIGSRSCNRPNGMGSYYNNLTIAANTMSFSITIPFTDMGVTTSVCSPKRFFIIVHTGIGRDTAFLSWRYMAKDTNNFPEACDSVDNVGGAWFGFGDFYLTLTISPPAGGGAVPITDAVATSVASQVSDDINGDAASVGVTLMEPYKLGTWSPGDFTASPPLDAYIDVCGMFFSQAEGLATDAVIQTKQRVEEWTDLLIDELVAGSNTGRRRSLATQEPRQCSPALAGYDFSAELAPAPGSDSCLHGTANRACSYYPPSPMPPSPSPPSPAPPSPLPPSPEPPSPVPPSPEPPAPAPPNPEPPSPAPPSAPPPSPAPPVPGIPPPSPVPPSPEPPSPAPPSPSPPSPLPGIPPPSPVPPSPAPSPEPPSPAPPVPGIPPPSPVPPSPEPPSPAPPSPSPPSPLPGIPPPSPVPPSPAPSPEPPSPAPPVPGIPPPSPVPPSPEPPSPAPPSPSPPSPLPGIPPPSPEPPSPAPSPEPPAPAPPVPGIPPPSPVPPSPAPPPPKCRMCATLRMIPNPATVTPPLAYTDADLFDFGVQFSSTINDQLINDGVPFDELFSDAPVTYSAAYDPNAPGVAPFSTLCGEFSAFALAALANVPGDVWDAWFTVVDPNADCPVELAGIALIVQFDSTPAGCFDQNPRSHPECSPESPPPSPPPPPPVLFTSPPPPPPPPPPEDPPPSPPPPSPPPPSPPPPSPPPPTPLAPMPPSPEPPSPEPRSPPPPSPRPPAQGKQSAPPLPPFPPEAPVPRECVNSGPSTDMAAPPDTRACADQATCIDVNIDSEQCQYRRQASQTWLYCPVTFTYPRPGSICALLKLPPPPPPSTRRGTGGRTDTSVTSSPYVCSSDKLGSVVEGLNGVPVPGGINQALWQPGNTTVYTQWVRWQEADMAAATVEFSVRSGSKACQLGSSPIDIFVNGMTAKCTGPRFMDPAGTLAAGCQSNDGTIFNECLWSIDVPRPGGEGWNGDVCVDTGGPAPSAPPPPPSPRPPRPGGAPGLRAPPLPPFNPCVLAGVSSEKATGGTECVNQANCLDVYYDSAKCEWRASSDGNLYLYCPVCLRYPRDSSICPSTASIDYVCAGDEVSTVLSSDSGEPVPGGIALQSGWGPRSNYCQWVRWEQNDFEPKEVFYSIKDGNGACVRRAGNSVNVTIQGLDAMCTGPRKNPFNGPAGCQGNDDVDNECLWRIMAPRPGGKGWSGEVCANPAPPASPPPMQPNVPSKLKRPPPRPVRPGQRAPNVPPSPPKQQYIPFPFCACKKRNINNTPYRFDFVSSTPLPTLSDGKPRARHCFNIDTVPCAATHSCCNMGLKKIEIFANNECRTSVKLALLAGQSISWAFTQDTYNGNTYTTFKFPNLMLSRADVGKGMSLCFILTDTCSKLENFCYDGKNNACRVTFFSIDEACCPTSPFSLNSTPETDSPNASPPDAVTVDLGRR</sequence>
<dbReference type="Proteomes" id="UP000613740">
    <property type="component" value="Unassembled WGS sequence"/>
</dbReference>
<dbReference type="EMBL" id="JAEHOD010000012">
    <property type="protein sequence ID" value="KAG2450036.1"/>
    <property type="molecule type" value="Genomic_DNA"/>
</dbReference>
<accession>A0A836B7J0</accession>
<dbReference type="Pfam" id="PF12499">
    <property type="entry name" value="DUF3707"/>
    <property type="match status" value="1"/>
</dbReference>
<feature type="region of interest" description="Disordered" evidence="1">
    <location>
        <begin position="1908"/>
        <end position="1931"/>
    </location>
</feature>
<protein>
    <recommendedName>
        <fullName evidence="2">Pherophorin domain-containing protein</fullName>
    </recommendedName>
</protein>
<gene>
    <name evidence="3" type="ORF">HYH02_000140</name>
</gene>
<evidence type="ECO:0000259" key="2">
    <source>
        <dbReference type="Pfam" id="PF12499"/>
    </source>
</evidence>
<proteinExistence type="predicted"/>
<feature type="region of interest" description="Disordered" evidence="1">
    <location>
        <begin position="1463"/>
        <end position="1498"/>
    </location>
</feature>
<feature type="region of interest" description="Disordered" evidence="1">
    <location>
        <begin position="1136"/>
        <end position="1266"/>
    </location>
</feature>
<feature type="compositionally biased region" description="Pro residues" evidence="1">
    <location>
        <begin position="1237"/>
        <end position="1247"/>
    </location>
</feature>
<feature type="compositionally biased region" description="Pro residues" evidence="1">
    <location>
        <begin position="1702"/>
        <end position="1713"/>
    </location>
</feature>
<dbReference type="OrthoDB" id="539665at2759"/>
<evidence type="ECO:0000256" key="1">
    <source>
        <dbReference type="SAM" id="MobiDB-lite"/>
    </source>
</evidence>
<feature type="region of interest" description="Disordered" evidence="1">
    <location>
        <begin position="761"/>
        <end position="1004"/>
    </location>
</feature>
<organism evidence="3 4">
    <name type="scientific">Chlamydomonas schloesseri</name>
    <dbReference type="NCBI Taxonomy" id="2026947"/>
    <lineage>
        <taxon>Eukaryota</taxon>
        <taxon>Viridiplantae</taxon>
        <taxon>Chlorophyta</taxon>
        <taxon>core chlorophytes</taxon>
        <taxon>Chlorophyceae</taxon>
        <taxon>CS clade</taxon>
        <taxon>Chlamydomonadales</taxon>
        <taxon>Chlamydomonadaceae</taxon>
        <taxon>Chlamydomonas</taxon>
    </lineage>
</organism>
<dbReference type="InterPro" id="IPR024616">
    <property type="entry name" value="Pherophorin"/>
</dbReference>
<feature type="compositionally biased region" description="Pro residues" evidence="1">
    <location>
        <begin position="1477"/>
        <end position="1498"/>
    </location>
</feature>
<evidence type="ECO:0000313" key="4">
    <source>
        <dbReference type="Proteomes" id="UP000613740"/>
    </source>
</evidence>
<feature type="region of interest" description="Disordered" evidence="1">
    <location>
        <begin position="1317"/>
        <end position="1342"/>
    </location>
</feature>
<evidence type="ECO:0000313" key="3">
    <source>
        <dbReference type="EMBL" id="KAG2450036.1"/>
    </source>
</evidence>
<reference evidence="3" key="1">
    <citation type="journal article" date="2020" name="bioRxiv">
        <title>Comparative genomics of Chlamydomonas.</title>
        <authorList>
            <person name="Craig R.J."/>
            <person name="Hasan A.R."/>
            <person name="Ness R.W."/>
            <person name="Keightley P.D."/>
        </authorList>
    </citation>
    <scope>NUCLEOTIDE SEQUENCE</scope>
    <source>
        <strain evidence="3">CCAP 11/173</strain>
    </source>
</reference>